<dbReference type="InterPro" id="IPR013527">
    <property type="entry name" value="YicC-like_N"/>
</dbReference>
<evidence type="ECO:0000256" key="4">
    <source>
        <dbReference type="ARBA" id="ARBA00022801"/>
    </source>
</evidence>
<comment type="similarity">
    <text evidence="5">Belongs to the YicC/YloC family.</text>
</comment>
<dbReference type="InterPro" id="IPR013551">
    <property type="entry name" value="YicC-like_C"/>
</dbReference>
<gene>
    <name evidence="8" type="ORF">ACFO3G_09245</name>
</gene>
<feature type="domain" description="Endoribonuclease YicC-like N-terminal" evidence="6">
    <location>
        <begin position="2"/>
        <end position="160"/>
    </location>
</feature>
<comment type="caution">
    <text evidence="8">The sequence shown here is derived from an EMBL/GenBank/DDBJ whole genome shotgun (WGS) entry which is preliminary data.</text>
</comment>
<proteinExistence type="inferred from homology"/>
<evidence type="ECO:0000259" key="6">
    <source>
        <dbReference type="Pfam" id="PF03755"/>
    </source>
</evidence>
<dbReference type="GO" id="GO:0016787">
    <property type="term" value="F:hydrolase activity"/>
    <property type="evidence" value="ECO:0007669"/>
    <property type="project" value="UniProtKB-KW"/>
</dbReference>
<evidence type="ECO:0000256" key="3">
    <source>
        <dbReference type="ARBA" id="ARBA00022759"/>
    </source>
</evidence>
<name>A0ABV9K997_9PORP</name>
<dbReference type="PANTHER" id="PTHR30636">
    <property type="entry name" value="UPF0701 PROTEIN YICC"/>
    <property type="match status" value="1"/>
</dbReference>
<dbReference type="PANTHER" id="PTHR30636:SF3">
    <property type="entry name" value="UPF0701 PROTEIN YICC"/>
    <property type="match status" value="1"/>
</dbReference>
<dbReference type="NCBIfam" id="TIGR00255">
    <property type="entry name" value="YicC/YloC family endoribonuclease"/>
    <property type="match status" value="1"/>
</dbReference>
<protein>
    <submittedName>
        <fullName evidence="8">YicC/YloC family endoribonuclease</fullName>
        <ecNumber evidence="8">3.1.-.-</ecNumber>
    </submittedName>
</protein>
<dbReference type="EMBL" id="JBHSGO010000215">
    <property type="protein sequence ID" value="MFC4666775.1"/>
    <property type="molecule type" value="Genomic_DNA"/>
</dbReference>
<evidence type="ECO:0000256" key="1">
    <source>
        <dbReference type="ARBA" id="ARBA00001968"/>
    </source>
</evidence>
<sequence>MILSMTGFGKATGVVGQNKVTVTIKSLNSKQMDISTRIAPKYRSKEIELRSIITKKLKRGKVEFNIQLDPLADAVVEEPFKSSVILQYAGYIKHLCEQLNQPLPSNLVEILLSMPGTYKTKDDDQNDEIPEEEWSALCQLVESALDEVVAFRTQEGKMLENVFMTSITTITKVLNEVEKIEPSRIDAIRKQLDDRLNQINLEGSYDQGRFEQEIIYYIEKLDVNEERNRLRNHLDYFIETLEKEKEQGKKLGFIAQEIGREINTLGSKSNDVQMQQLVVQMKDELEQIKEQVLNTL</sequence>
<keyword evidence="9" id="KW-1185">Reference proteome</keyword>
<feature type="domain" description="Endoribonuclease YicC-like C-terminal" evidence="7">
    <location>
        <begin position="177"/>
        <end position="294"/>
    </location>
</feature>
<evidence type="ECO:0000313" key="8">
    <source>
        <dbReference type="EMBL" id="MFC4666775.1"/>
    </source>
</evidence>
<evidence type="ECO:0000256" key="5">
    <source>
        <dbReference type="ARBA" id="ARBA00035648"/>
    </source>
</evidence>
<dbReference type="RefSeq" id="WP_380080169.1">
    <property type="nucleotide sequence ID" value="NZ_JBHSGO010000215.1"/>
</dbReference>
<dbReference type="Pfam" id="PF03755">
    <property type="entry name" value="YicC-like_N"/>
    <property type="match status" value="1"/>
</dbReference>
<evidence type="ECO:0000256" key="2">
    <source>
        <dbReference type="ARBA" id="ARBA00022722"/>
    </source>
</evidence>
<dbReference type="EC" id="3.1.-.-" evidence="8"/>
<keyword evidence="4 8" id="KW-0378">Hydrolase</keyword>
<evidence type="ECO:0000313" key="9">
    <source>
        <dbReference type="Proteomes" id="UP001596020"/>
    </source>
</evidence>
<keyword evidence="2" id="KW-0540">Nuclease</keyword>
<dbReference type="Pfam" id="PF08340">
    <property type="entry name" value="YicC-like_C"/>
    <property type="match status" value="1"/>
</dbReference>
<comment type="cofactor">
    <cofactor evidence="1">
        <name>a divalent metal cation</name>
        <dbReference type="ChEBI" id="CHEBI:60240"/>
    </cofactor>
</comment>
<dbReference type="Proteomes" id="UP001596020">
    <property type="component" value="Unassembled WGS sequence"/>
</dbReference>
<evidence type="ECO:0000259" key="7">
    <source>
        <dbReference type="Pfam" id="PF08340"/>
    </source>
</evidence>
<organism evidence="8 9">
    <name type="scientific">Falsiporphyromonas endometrii</name>
    <dbReference type="NCBI Taxonomy" id="1387297"/>
    <lineage>
        <taxon>Bacteria</taxon>
        <taxon>Pseudomonadati</taxon>
        <taxon>Bacteroidota</taxon>
        <taxon>Bacteroidia</taxon>
        <taxon>Bacteroidales</taxon>
        <taxon>Porphyromonadaceae</taxon>
        <taxon>Falsiporphyromonas</taxon>
    </lineage>
</organism>
<keyword evidence="3" id="KW-0255">Endonuclease</keyword>
<accession>A0ABV9K997</accession>
<reference evidence="9" key="1">
    <citation type="journal article" date="2019" name="Int. J. Syst. Evol. Microbiol.">
        <title>The Global Catalogue of Microorganisms (GCM) 10K type strain sequencing project: providing services to taxonomists for standard genome sequencing and annotation.</title>
        <authorList>
            <consortium name="The Broad Institute Genomics Platform"/>
            <consortium name="The Broad Institute Genome Sequencing Center for Infectious Disease"/>
            <person name="Wu L."/>
            <person name="Ma J."/>
        </authorList>
    </citation>
    <scope>NUCLEOTIDE SEQUENCE [LARGE SCALE GENOMIC DNA]</scope>
    <source>
        <strain evidence="9">CGMCC 4.7357</strain>
    </source>
</reference>
<dbReference type="InterPro" id="IPR005229">
    <property type="entry name" value="YicC/YloC-like"/>
</dbReference>